<dbReference type="SUPFAM" id="SSF54523">
    <property type="entry name" value="Pili subunits"/>
    <property type="match status" value="1"/>
</dbReference>
<sequence length="213" mass="24436">MRRAFTFIEIVFVLVIISILSAIFAPKMKSNSLKLATEQIVSHIRYTQHLAVSDDKFSLSEDEWYKGYWRIYFYSENSGAVWRYAVFFDERRRSTFSGNPNSLDKVANDPSNAQKKLISGFQKQNYDDKKLNKKLNLTKTYGINSVKLTNCGQRSTSIAFDNLGRPHSAMQNALRATDKMLSNDCVITLFDKNGNQAKITILKETGFVKYQIL</sequence>
<keyword evidence="1" id="KW-0472">Membrane</keyword>
<organism evidence="2 3">
    <name type="scientific">Campylobacter anatolicus</name>
    <dbReference type="NCBI Taxonomy" id="2829105"/>
    <lineage>
        <taxon>Bacteria</taxon>
        <taxon>Pseudomonadati</taxon>
        <taxon>Campylobacterota</taxon>
        <taxon>Epsilonproteobacteria</taxon>
        <taxon>Campylobacterales</taxon>
        <taxon>Campylobacteraceae</taxon>
        <taxon>Campylobacter</taxon>
    </lineage>
</organism>
<name>A0ABS5HJT4_9BACT</name>
<evidence type="ECO:0000256" key="1">
    <source>
        <dbReference type="SAM" id="Phobius"/>
    </source>
</evidence>
<dbReference type="EMBL" id="JAGSSW010000009">
    <property type="protein sequence ID" value="MBR8464531.1"/>
    <property type="molecule type" value="Genomic_DNA"/>
</dbReference>
<accession>A0ABS5HJT4</accession>
<keyword evidence="1" id="KW-0812">Transmembrane</keyword>
<evidence type="ECO:0000313" key="2">
    <source>
        <dbReference type="EMBL" id="MBR8464531.1"/>
    </source>
</evidence>
<comment type="caution">
    <text evidence="2">The sequence shown here is derived from an EMBL/GenBank/DDBJ whole genome shotgun (WGS) entry which is preliminary data.</text>
</comment>
<dbReference type="RefSeq" id="WP_212142392.1">
    <property type="nucleotide sequence ID" value="NZ_JAGSSW010000009.1"/>
</dbReference>
<reference evidence="2 3" key="1">
    <citation type="submission" date="2021-04" db="EMBL/GenBank/DDBJ databases">
        <title>Molecular and phenotypic characterization and identification of bacterial isolates recovered from the Anatolian ground squirrels (Spermophilus xanthoprymnus) and which have the potential to form a new species in the Campylobacter genus.</title>
        <authorList>
            <person name="Aydin F."/>
            <person name="Abay S."/>
            <person name="Kayman T."/>
            <person name="Karakaya E."/>
            <person name="Mustak H.K."/>
            <person name="Mustak I.B."/>
            <person name="Bilgin N."/>
            <person name="Duzler A."/>
            <person name="Sahin O."/>
            <person name="Guran O."/>
            <person name="Saticioglu I.B."/>
        </authorList>
    </citation>
    <scope>NUCLEOTIDE SEQUENCE [LARGE SCALE GENOMIC DNA]</scope>
    <source>
        <strain evidence="3">faydin-G24</strain>
    </source>
</reference>
<gene>
    <name evidence="2" type="ORF">KDD93_08140</name>
</gene>
<keyword evidence="1" id="KW-1133">Transmembrane helix</keyword>
<feature type="transmembrane region" description="Helical" evidence="1">
    <location>
        <begin position="6"/>
        <end position="25"/>
    </location>
</feature>
<dbReference type="Proteomes" id="UP000682951">
    <property type="component" value="Unassembled WGS sequence"/>
</dbReference>
<protein>
    <submittedName>
        <fullName evidence="2">Type II secretion system protein</fullName>
    </submittedName>
</protein>
<proteinExistence type="predicted"/>
<dbReference type="InterPro" id="IPR012902">
    <property type="entry name" value="N_methyl_site"/>
</dbReference>
<keyword evidence="3" id="KW-1185">Reference proteome</keyword>
<evidence type="ECO:0000313" key="3">
    <source>
        <dbReference type="Proteomes" id="UP000682951"/>
    </source>
</evidence>
<dbReference type="NCBIfam" id="TIGR02532">
    <property type="entry name" value="IV_pilin_GFxxxE"/>
    <property type="match status" value="1"/>
</dbReference>
<dbReference type="InterPro" id="IPR045584">
    <property type="entry name" value="Pilin-like"/>
</dbReference>